<evidence type="ECO:0000313" key="2">
    <source>
        <dbReference type="Proteomes" id="UP001362999"/>
    </source>
</evidence>
<accession>A0AAW0BSU5</accession>
<organism evidence="1 2">
    <name type="scientific">Favolaschia claudopus</name>
    <dbReference type="NCBI Taxonomy" id="2862362"/>
    <lineage>
        <taxon>Eukaryota</taxon>
        <taxon>Fungi</taxon>
        <taxon>Dikarya</taxon>
        <taxon>Basidiomycota</taxon>
        <taxon>Agaricomycotina</taxon>
        <taxon>Agaricomycetes</taxon>
        <taxon>Agaricomycetidae</taxon>
        <taxon>Agaricales</taxon>
        <taxon>Marasmiineae</taxon>
        <taxon>Mycenaceae</taxon>
        <taxon>Favolaschia</taxon>
    </lineage>
</organism>
<protein>
    <submittedName>
        <fullName evidence="1">Uncharacterized protein</fullName>
    </submittedName>
</protein>
<reference evidence="1 2" key="1">
    <citation type="journal article" date="2024" name="J Genomics">
        <title>Draft genome sequencing and assembly of Favolaschia claudopus CIRM-BRFM 2984 isolated from oak limbs.</title>
        <authorList>
            <person name="Navarro D."/>
            <person name="Drula E."/>
            <person name="Chaduli D."/>
            <person name="Cazenave R."/>
            <person name="Ahrendt S."/>
            <person name="Wang J."/>
            <person name="Lipzen A."/>
            <person name="Daum C."/>
            <person name="Barry K."/>
            <person name="Grigoriev I.V."/>
            <person name="Favel A."/>
            <person name="Rosso M.N."/>
            <person name="Martin F."/>
        </authorList>
    </citation>
    <scope>NUCLEOTIDE SEQUENCE [LARGE SCALE GENOMIC DNA]</scope>
    <source>
        <strain evidence="1 2">CIRM-BRFM 2984</strain>
    </source>
</reference>
<proteinExistence type="predicted"/>
<comment type="caution">
    <text evidence="1">The sequence shown here is derived from an EMBL/GenBank/DDBJ whole genome shotgun (WGS) entry which is preliminary data.</text>
</comment>
<dbReference type="EMBL" id="JAWWNJ010000027">
    <property type="protein sequence ID" value="KAK7029226.1"/>
    <property type="molecule type" value="Genomic_DNA"/>
</dbReference>
<name>A0AAW0BSU5_9AGAR</name>
<dbReference type="AlphaFoldDB" id="A0AAW0BSU5"/>
<dbReference type="Proteomes" id="UP001362999">
    <property type="component" value="Unassembled WGS sequence"/>
</dbReference>
<gene>
    <name evidence="1" type="ORF">R3P38DRAFT_3189518</name>
</gene>
<evidence type="ECO:0000313" key="1">
    <source>
        <dbReference type="EMBL" id="KAK7029226.1"/>
    </source>
</evidence>
<keyword evidence="2" id="KW-1185">Reference proteome</keyword>
<sequence>MYDFSSLSSPPVSPGTPAAIALRLPAIIIFKLFKVPQVVLLRHIAVPRAVIGVYTPSVCVSPSRQAILANSMSGQRLFTPLSPPQLSAHGIDFSSGPPYLAPTPSHLKPFSQASARVPPSPSSLRMAQRLFHRPQQQSMHLWRSHYSPLASRTPPRSTAHAVMRRTLYGARYPCRRRHLLITVATGVVQHIQEIFRRLPNVRPPCPSTGFASTFLDADT</sequence>